<dbReference type="InterPro" id="IPR027417">
    <property type="entry name" value="P-loop_NTPase"/>
</dbReference>
<sequence>MVVALCPELLSAGHCSQDGCAFRHDAFECAVCARFYTSQAQVESHLRGKKHMKALKGFIGTLYCTLCDRTMGGHGWLSHINGQAHARTAQERGVSPAVEPLEATLPGHRRCTVCRRDVGNHRWDAHVQTPQHKASADYAKFHSALETAEADRNGVLLDGDFDFDVVNPNDTVRLSCSVKKTINAAVRVVRVELASSKSQFRSPGFTPRLVGTGNITVPFDDSLRIEVEFHAEFLGIFEDRLEVVFEDVQLMREFVIVRAMRASVGDRATFDALKPTTPYIPRKRVDRTPETEVVEGPKPEVLDAIAYIGKLPRATIPLRLHDVLSRGKNGEIVGHLRGAFLPRTFDTDGYSKHFKCLLWAEEYRSERDLEIYDIEDAVLKRQAFSQFNRSGYSTGRQDQYYYLDVPGLAEKRPSVLIGDSILVQKAGDTTGRWYEGRVHVVRQVEVGLKFHTTFGWSAAQRYTVRFRLNRIPLRRQHQALDTVFDQPRMLFPEIAHISSRPQPTATGIRTYNALIGTNGPQLQAVASIVKMPKGSLPFVVFGPPGTGKTVTIVEAILQVLRANPNARIIACAPSNSAADLIASRLTSLSDSQLFRFYAPSRHPKEVPHELRKFTCVDDPVKYSGHFKVHPVQIMKRFRVVVTTCVSASIFMGRGIPRGHYSHIFIDEAGQATEPEAMIAIKTMADNNTNVILSGDPQQLGPMIRSRIASQLGLETSFIERLMQREVYDQQTGYGKSVVKLTKNYRSHDSILRFPNERFYRGELQPCGSPKTIDSYIGWPELPNKRFPIVFHAISGKDDREASSPSFFNIHEALQVKGYVEKLKQARSTSGFRARDDDIGVIAPYHAQCVKIRKALASSGAEQIKVGSVEEFQGQERRVIIISTVRSSQEFVQYDLRHTLGFVANPRRFNVSVTRAKSLLIIIGDPNVLSLDPLWRSFLHYIHVNGGWTGGLSWDQVGKPGAGMAQEAIDDMNDFTRRMEELTLASVPNGEEGEADDGAIDRPWRDAE</sequence>
<dbReference type="InterPro" id="IPR003604">
    <property type="entry name" value="Matrin/U1-like-C_Znf_C2H2"/>
</dbReference>
<evidence type="ECO:0000313" key="15">
    <source>
        <dbReference type="EMBL" id="TRM60361.1"/>
    </source>
</evidence>
<gene>
    <name evidence="15" type="ORF">BD626DRAFT_505108</name>
</gene>
<evidence type="ECO:0000256" key="11">
    <source>
        <dbReference type="ARBA" id="ARBA00047984"/>
    </source>
</evidence>
<dbReference type="InterPro" id="IPR013087">
    <property type="entry name" value="Znf_C2H2_type"/>
</dbReference>
<evidence type="ECO:0000313" key="16">
    <source>
        <dbReference type="Proteomes" id="UP000320762"/>
    </source>
</evidence>
<dbReference type="EMBL" id="VDMD01000022">
    <property type="protein sequence ID" value="TRM60361.1"/>
    <property type="molecule type" value="Genomic_DNA"/>
</dbReference>
<reference evidence="15 16" key="1">
    <citation type="journal article" date="2019" name="New Phytol.">
        <title>Comparative genomics reveals unique wood-decay strategies and fruiting body development in the Schizophyllaceae.</title>
        <authorList>
            <person name="Almasi E."/>
            <person name="Sahu N."/>
            <person name="Krizsan K."/>
            <person name="Balint B."/>
            <person name="Kovacs G.M."/>
            <person name="Kiss B."/>
            <person name="Cseklye J."/>
            <person name="Drula E."/>
            <person name="Henrissat B."/>
            <person name="Nagy I."/>
            <person name="Chovatia M."/>
            <person name="Adam C."/>
            <person name="LaButti K."/>
            <person name="Lipzen A."/>
            <person name="Riley R."/>
            <person name="Grigoriev I.V."/>
            <person name="Nagy L.G."/>
        </authorList>
    </citation>
    <scope>NUCLEOTIDE SEQUENCE [LARGE SCALE GENOMIC DNA]</scope>
    <source>
        <strain evidence="15 16">NL-1724</strain>
    </source>
</reference>
<dbReference type="PROSITE" id="PS50157">
    <property type="entry name" value="ZINC_FINGER_C2H2_2"/>
    <property type="match status" value="1"/>
</dbReference>
<dbReference type="Pfam" id="PF12874">
    <property type="entry name" value="zf-met"/>
    <property type="match status" value="1"/>
</dbReference>
<comment type="catalytic activity">
    <reaction evidence="11">
        <text>ATP + H2O = ADP + phosphate + H(+)</text>
        <dbReference type="Rhea" id="RHEA:13065"/>
        <dbReference type="ChEBI" id="CHEBI:15377"/>
        <dbReference type="ChEBI" id="CHEBI:15378"/>
        <dbReference type="ChEBI" id="CHEBI:30616"/>
        <dbReference type="ChEBI" id="CHEBI:43474"/>
        <dbReference type="ChEBI" id="CHEBI:456216"/>
        <dbReference type="EC" id="3.6.4.13"/>
    </reaction>
</comment>
<keyword evidence="5" id="KW-0547">Nucleotide-binding</keyword>
<comment type="subcellular location">
    <subcellularLocation>
        <location evidence="1">Cytoplasm</location>
        <location evidence="1">Cytoplasmic ribonucleoprotein granule</location>
    </subcellularLocation>
</comment>
<dbReference type="Pfam" id="PF13086">
    <property type="entry name" value="AAA_11"/>
    <property type="match status" value="2"/>
</dbReference>
<feature type="domain" description="C2H2-type" evidence="14">
    <location>
        <begin position="27"/>
        <end position="51"/>
    </location>
</feature>
<accession>A0A550C6C4</accession>
<dbReference type="SUPFAM" id="SSF57667">
    <property type="entry name" value="beta-beta-alpha zinc fingers"/>
    <property type="match status" value="1"/>
</dbReference>
<dbReference type="GO" id="GO:0031047">
    <property type="term" value="P:regulatory ncRNA-mediated gene silencing"/>
    <property type="evidence" value="ECO:0007669"/>
    <property type="project" value="UniProtKB-KW"/>
</dbReference>
<keyword evidence="4" id="KW-0963">Cytoplasm</keyword>
<keyword evidence="12" id="KW-0863">Zinc-finger</keyword>
<name>A0A550C6C4_9AGAR</name>
<dbReference type="Gene3D" id="3.40.50.300">
    <property type="entry name" value="P-loop containing nucleotide triphosphate hydrolases"/>
    <property type="match status" value="2"/>
</dbReference>
<evidence type="ECO:0000256" key="9">
    <source>
        <dbReference type="ARBA" id="ARBA00022884"/>
    </source>
</evidence>
<dbReference type="AlphaFoldDB" id="A0A550C6C4"/>
<evidence type="ECO:0000256" key="1">
    <source>
        <dbReference type="ARBA" id="ARBA00004331"/>
    </source>
</evidence>
<keyword evidence="10" id="KW-0943">RNA-mediated gene silencing</keyword>
<dbReference type="GO" id="GO:0016787">
    <property type="term" value="F:hydrolase activity"/>
    <property type="evidence" value="ECO:0007669"/>
    <property type="project" value="UniProtKB-KW"/>
</dbReference>
<keyword evidence="9" id="KW-0694">RNA-binding</keyword>
<dbReference type="InterPro" id="IPR047187">
    <property type="entry name" value="SF1_C_Upf1"/>
</dbReference>
<evidence type="ECO:0000256" key="6">
    <source>
        <dbReference type="ARBA" id="ARBA00022801"/>
    </source>
</evidence>
<dbReference type="Pfam" id="PF13087">
    <property type="entry name" value="AAA_12"/>
    <property type="match status" value="1"/>
</dbReference>
<protein>
    <recommendedName>
        <fullName evidence="3">RNA helicase</fullName>
        <ecNumber evidence="3">3.6.4.13</ecNumber>
    </recommendedName>
</protein>
<dbReference type="GO" id="GO:0036464">
    <property type="term" value="C:cytoplasmic ribonucleoprotein granule"/>
    <property type="evidence" value="ECO:0007669"/>
    <property type="project" value="UniProtKB-SubCell"/>
</dbReference>
<dbReference type="InterPro" id="IPR041679">
    <property type="entry name" value="DNA2/NAM7-like_C"/>
</dbReference>
<dbReference type="GO" id="GO:0003723">
    <property type="term" value="F:RNA binding"/>
    <property type="evidence" value="ECO:0007669"/>
    <property type="project" value="UniProtKB-KW"/>
</dbReference>
<dbReference type="Pfam" id="PF21634">
    <property type="entry name" value="MOV-10_beta-barrel"/>
    <property type="match status" value="1"/>
</dbReference>
<dbReference type="CDD" id="cd18808">
    <property type="entry name" value="SF1_C_Upf1"/>
    <property type="match status" value="1"/>
</dbReference>
<evidence type="ECO:0000259" key="14">
    <source>
        <dbReference type="PROSITE" id="PS50157"/>
    </source>
</evidence>
<evidence type="ECO:0000256" key="8">
    <source>
        <dbReference type="ARBA" id="ARBA00022840"/>
    </source>
</evidence>
<organism evidence="15 16">
    <name type="scientific">Schizophyllum amplum</name>
    <dbReference type="NCBI Taxonomy" id="97359"/>
    <lineage>
        <taxon>Eukaryota</taxon>
        <taxon>Fungi</taxon>
        <taxon>Dikarya</taxon>
        <taxon>Basidiomycota</taxon>
        <taxon>Agaricomycotina</taxon>
        <taxon>Agaricomycetes</taxon>
        <taxon>Agaricomycetidae</taxon>
        <taxon>Agaricales</taxon>
        <taxon>Schizophyllaceae</taxon>
        <taxon>Schizophyllum</taxon>
    </lineage>
</organism>
<keyword evidence="8" id="KW-0067">ATP-binding</keyword>
<feature type="compositionally biased region" description="Basic and acidic residues" evidence="13">
    <location>
        <begin position="998"/>
        <end position="1007"/>
    </location>
</feature>
<dbReference type="PROSITE" id="PS00028">
    <property type="entry name" value="ZINC_FINGER_C2H2_1"/>
    <property type="match status" value="1"/>
</dbReference>
<evidence type="ECO:0000256" key="3">
    <source>
        <dbReference type="ARBA" id="ARBA00012552"/>
    </source>
</evidence>
<dbReference type="SUPFAM" id="SSF52540">
    <property type="entry name" value="P-loop containing nucleoside triphosphate hydrolases"/>
    <property type="match status" value="1"/>
</dbReference>
<dbReference type="CDD" id="cd18038">
    <property type="entry name" value="DEXXQc_Helz-like"/>
    <property type="match status" value="1"/>
</dbReference>
<dbReference type="STRING" id="97359.A0A550C6C4"/>
<dbReference type="OrthoDB" id="6513042at2759"/>
<comment type="caution">
    <text evidence="15">The sequence shown here is derived from an EMBL/GenBank/DDBJ whole genome shotgun (WGS) entry which is preliminary data.</text>
</comment>
<keyword evidence="12" id="KW-0862">Zinc</keyword>
<evidence type="ECO:0000256" key="2">
    <source>
        <dbReference type="ARBA" id="ARBA00005601"/>
    </source>
</evidence>
<dbReference type="InterPro" id="IPR036236">
    <property type="entry name" value="Znf_C2H2_sf"/>
</dbReference>
<evidence type="ECO:0000256" key="4">
    <source>
        <dbReference type="ARBA" id="ARBA00022490"/>
    </source>
</evidence>
<dbReference type="Proteomes" id="UP000320762">
    <property type="component" value="Unassembled WGS sequence"/>
</dbReference>
<dbReference type="Gene3D" id="3.30.160.60">
    <property type="entry name" value="Classic Zinc Finger"/>
    <property type="match status" value="1"/>
</dbReference>
<keyword evidence="12" id="KW-0479">Metal-binding</keyword>
<evidence type="ECO:0000256" key="5">
    <source>
        <dbReference type="ARBA" id="ARBA00022741"/>
    </source>
</evidence>
<dbReference type="GO" id="GO:0008270">
    <property type="term" value="F:zinc ion binding"/>
    <property type="evidence" value="ECO:0007669"/>
    <property type="project" value="UniProtKB-KW"/>
</dbReference>
<dbReference type="InterPro" id="IPR026122">
    <property type="entry name" value="MOV-10/SDE3_DEXXQ/H-box"/>
</dbReference>
<dbReference type="GO" id="GO:0032574">
    <property type="term" value="F:5'-3' RNA helicase activity"/>
    <property type="evidence" value="ECO:0007669"/>
    <property type="project" value="InterPro"/>
</dbReference>
<keyword evidence="7" id="KW-0347">Helicase</keyword>
<dbReference type="GO" id="GO:0005524">
    <property type="term" value="F:ATP binding"/>
    <property type="evidence" value="ECO:0007669"/>
    <property type="project" value="UniProtKB-KW"/>
</dbReference>
<dbReference type="InterPro" id="IPR041677">
    <property type="entry name" value="DNA2/NAM7_AAA_11"/>
</dbReference>
<evidence type="ECO:0000256" key="12">
    <source>
        <dbReference type="PROSITE-ProRule" id="PRU00042"/>
    </source>
</evidence>
<comment type="similarity">
    <text evidence="2">Belongs to the DNA2/NAM7 helicase family. SDE3 subfamily.</text>
</comment>
<dbReference type="PANTHER" id="PTHR45418">
    <property type="entry name" value="CANCER/TESTIS ANTIGEN 55"/>
    <property type="match status" value="1"/>
</dbReference>
<dbReference type="EC" id="3.6.4.13" evidence="3"/>
<evidence type="ECO:0000256" key="10">
    <source>
        <dbReference type="ARBA" id="ARBA00023158"/>
    </source>
</evidence>
<dbReference type="InterPro" id="IPR049080">
    <property type="entry name" value="MOV-10-like_beta-barrel"/>
</dbReference>
<dbReference type="SMART" id="SM00451">
    <property type="entry name" value="ZnF_U1"/>
    <property type="match status" value="2"/>
</dbReference>
<dbReference type="PANTHER" id="PTHR45418:SF1">
    <property type="entry name" value="CANCER_TESTIS ANTIGEN 55"/>
    <property type="match status" value="1"/>
</dbReference>
<keyword evidence="16" id="KW-1185">Reference proteome</keyword>
<evidence type="ECO:0000256" key="7">
    <source>
        <dbReference type="ARBA" id="ARBA00022806"/>
    </source>
</evidence>
<feature type="region of interest" description="Disordered" evidence="13">
    <location>
        <begin position="983"/>
        <end position="1007"/>
    </location>
</feature>
<keyword evidence="6 15" id="KW-0378">Hydrolase</keyword>
<evidence type="ECO:0000256" key="13">
    <source>
        <dbReference type="SAM" id="MobiDB-lite"/>
    </source>
</evidence>
<dbReference type="FunFam" id="3.40.50.300:FF:000608">
    <property type="entry name" value="Mov10 RISC complex RNA helicase"/>
    <property type="match status" value="1"/>
</dbReference>
<proteinExistence type="inferred from homology"/>